<dbReference type="Gene3D" id="3.40.350.10">
    <property type="entry name" value="Creatinase/prolidase N-terminal domain"/>
    <property type="match status" value="1"/>
</dbReference>
<dbReference type="PANTHER" id="PTHR46112:SF2">
    <property type="entry name" value="XAA-PRO AMINOPEPTIDASE P-RELATED"/>
    <property type="match status" value="1"/>
</dbReference>
<dbReference type="GO" id="GO:0004177">
    <property type="term" value="F:aminopeptidase activity"/>
    <property type="evidence" value="ECO:0007669"/>
    <property type="project" value="UniProtKB-KW"/>
</dbReference>
<dbReference type="Pfam" id="PF00557">
    <property type="entry name" value="Peptidase_M24"/>
    <property type="match status" value="1"/>
</dbReference>
<reference evidence="3 4" key="1">
    <citation type="submission" date="2020-04" db="EMBL/GenBank/DDBJ databases">
        <title>MicrobeNet Type strains.</title>
        <authorList>
            <person name="Nicholson A.C."/>
        </authorList>
    </citation>
    <scope>NUCLEOTIDE SEQUENCE [LARGE SCALE GENOMIC DNA]</scope>
    <source>
        <strain evidence="3 4">DSM 44113</strain>
    </source>
</reference>
<protein>
    <submittedName>
        <fullName evidence="3">Aminopeptidase P family protein</fullName>
    </submittedName>
</protein>
<dbReference type="Gene3D" id="3.90.230.10">
    <property type="entry name" value="Creatinase/methionine aminopeptidase superfamily"/>
    <property type="match status" value="1"/>
</dbReference>
<proteinExistence type="predicted"/>
<dbReference type="SUPFAM" id="SSF55920">
    <property type="entry name" value="Creatinase/aminopeptidase"/>
    <property type="match status" value="1"/>
</dbReference>
<evidence type="ECO:0000259" key="2">
    <source>
        <dbReference type="Pfam" id="PF01321"/>
    </source>
</evidence>
<dbReference type="EMBL" id="JAAXOQ010000019">
    <property type="protein sequence ID" value="NKY19585.1"/>
    <property type="molecule type" value="Genomic_DNA"/>
</dbReference>
<dbReference type="InterPro" id="IPR000587">
    <property type="entry name" value="Creatinase_N"/>
</dbReference>
<keyword evidence="3" id="KW-0645">Protease</keyword>
<dbReference type="RefSeq" id="WP_168546577.1">
    <property type="nucleotide sequence ID" value="NZ_BAAAKS010000050.1"/>
</dbReference>
<keyword evidence="3" id="KW-0031">Aminopeptidase</keyword>
<evidence type="ECO:0000313" key="3">
    <source>
        <dbReference type="EMBL" id="NKY19585.1"/>
    </source>
</evidence>
<dbReference type="InterPro" id="IPR029149">
    <property type="entry name" value="Creatin/AminoP/Spt16_N"/>
</dbReference>
<dbReference type="Pfam" id="PF01321">
    <property type="entry name" value="Creatinase_N"/>
    <property type="match status" value="1"/>
</dbReference>
<evidence type="ECO:0000313" key="4">
    <source>
        <dbReference type="Proteomes" id="UP000582646"/>
    </source>
</evidence>
<organism evidence="3 4">
    <name type="scientific">Tsukamurella spumae</name>
    <dbReference type="NCBI Taxonomy" id="44753"/>
    <lineage>
        <taxon>Bacteria</taxon>
        <taxon>Bacillati</taxon>
        <taxon>Actinomycetota</taxon>
        <taxon>Actinomycetes</taxon>
        <taxon>Mycobacteriales</taxon>
        <taxon>Tsukamurellaceae</taxon>
        <taxon>Tsukamurella</taxon>
    </lineage>
</organism>
<feature type="domain" description="Creatinase N-terminal" evidence="2">
    <location>
        <begin position="62"/>
        <end position="210"/>
    </location>
</feature>
<evidence type="ECO:0000259" key="1">
    <source>
        <dbReference type="Pfam" id="PF00557"/>
    </source>
</evidence>
<dbReference type="CDD" id="cd01066">
    <property type="entry name" value="APP_MetAP"/>
    <property type="match status" value="1"/>
</dbReference>
<gene>
    <name evidence="3" type="ORF">HF999_14555</name>
</gene>
<dbReference type="InterPro" id="IPR050659">
    <property type="entry name" value="Peptidase_M24B"/>
</dbReference>
<feature type="domain" description="Peptidase M24" evidence="1">
    <location>
        <begin position="218"/>
        <end position="445"/>
    </location>
</feature>
<keyword evidence="3" id="KW-0378">Hydrolase</keyword>
<dbReference type="PANTHER" id="PTHR46112">
    <property type="entry name" value="AMINOPEPTIDASE"/>
    <property type="match status" value="1"/>
</dbReference>
<dbReference type="Proteomes" id="UP000582646">
    <property type="component" value="Unassembled WGS sequence"/>
</dbReference>
<keyword evidence="4" id="KW-1185">Reference proteome</keyword>
<dbReference type="InterPro" id="IPR036005">
    <property type="entry name" value="Creatinase/aminopeptidase-like"/>
</dbReference>
<dbReference type="SUPFAM" id="SSF53092">
    <property type="entry name" value="Creatinase/prolidase N-terminal domain"/>
    <property type="match status" value="1"/>
</dbReference>
<dbReference type="InterPro" id="IPR000994">
    <property type="entry name" value="Pept_M24"/>
</dbReference>
<dbReference type="AlphaFoldDB" id="A0A846X4T3"/>
<name>A0A846X4T3_9ACTN</name>
<accession>A0A846X4T3</accession>
<comment type="caution">
    <text evidence="3">The sequence shown here is derived from an EMBL/GenBank/DDBJ whole genome shotgun (WGS) entry which is preliminary data.</text>
</comment>
<sequence>MSAAGHEDYDEITGINENIGPAVRGLGLLPPYPPFKVPRGARPHRVPEDHYPRLSLAERDRRWDELRKRMLMRGVDALVMLGNDVYWDMGNANIRYVTGTAAKMGTHALFFLDQDPVLYNAVPHMSRPFHMQEALQDWVSDIRISHGVPELAAELRDRGLERSRIGVVAFSSTIQTTPTLFEGEITGLRSALPTADLVDFSDVLQHMRMVKSEEEIGMMRRGAQISRKVLDVMVANARPGVTEAQVYADMVHTQISNGAEPNIFNLFASGPLEHPRDELWHLLHGSDQPMIPTMRPLAEGDLIVTEWHTKYGGYLVHTEYTVYLGDKVPQRLQDIWEVSLECLDATRESFRPGVTIREAWEATRRPAERAGMDFVELGFHAMGLASPEFPSVIYRPGFGGNALNGHGIGDLVLEEGMTFGNNVDLHDPSWKPDIGCMLSDFMVVRDGGAELLVGTPREIGLGGR</sequence>